<evidence type="ECO:0000313" key="2">
    <source>
        <dbReference type="EMBL" id="PNF75444.1"/>
    </source>
</evidence>
<organism evidence="2 3">
    <name type="scientific">Stutzerimonas degradans</name>
    <dbReference type="NCBI Taxonomy" id="2968968"/>
    <lineage>
        <taxon>Bacteria</taxon>
        <taxon>Pseudomonadati</taxon>
        <taxon>Pseudomonadota</taxon>
        <taxon>Gammaproteobacteria</taxon>
        <taxon>Pseudomonadales</taxon>
        <taxon>Pseudomonadaceae</taxon>
        <taxon>Stutzerimonas</taxon>
    </lineage>
</organism>
<evidence type="ECO:0008006" key="4">
    <source>
        <dbReference type="Google" id="ProtNLM"/>
    </source>
</evidence>
<evidence type="ECO:0000256" key="1">
    <source>
        <dbReference type="SAM" id="Phobius"/>
    </source>
</evidence>
<keyword evidence="1" id="KW-1133">Transmembrane helix</keyword>
<dbReference type="RefSeq" id="WP_102829224.1">
    <property type="nucleotide sequence ID" value="NZ_CP065721.1"/>
</dbReference>
<dbReference type="Proteomes" id="UP000235881">
    <property type="component" value="Unassembled WGS sequence"/>
</dbReference>
<name>A0A8E2QB20_9GAMM</name>
<gene>
    <name evidence="2" type="ORF">CXK95_15485</name>
</gene>
<comment type="caution">
    <text evidence="2">The sequence shown here is derived from an EMBL/GenBank/DDBJ whole genome shotgun (WGS) entry which is preliminary data.</text>
</comment>
<sequence length="126" mass="13631">MEVEPGEEAPKPSLKKLGGAFVGLLQGHLELLGIEFQEEKARTVRLFLLAGVSLILGLLVLIGLSAALVIVFWDSYRITAILVLCAIYAVGMAICIGRALKLAKACASPFQATIEELTRDRERLLP</sequence>
<dbReference type="AlphaFoldDB" id="A0A8E2QB20"/>
<proteinExistence type="predicted"/>
<reference evidence="2 3" key="1">
    <citation type="submission" date="2018-01" db="EMBL/GenBank/DDBJ databases">
        <title>Denitrification phenotypes of diverse strains of Pseudomonas stutzeri.</title>
        <authorList>
            <person name="Milligan D.A."/>
            <person name="Bergaust L."/>
            <person name="Bakken L.R."/>
            <person name="Frostegard A."/>
        </authorList>
    </citation>
    <scope>NUCLEOTIDE SEQUENCE [LARGE SCALE GENOMIC DNA]</scope>
    <source>
        <strain evidence="2 3">DSM 50238</strain>
    </source>
</reference>
<dbReference type="InterPro" id="IPR009937">
    <property type="entry name" value="Phage_holin_3_6"/>
</dbReference>
<dbReference type="EMBL" id="POUK01000006">
    <property type="protein sequence ID" value="PNF75444.1"/>
    <property type="molecule type" value="Genomic_DNA"/>
</dbReference>
<keyword evidence="1" id="KW-0472">Membrane</keyword>
<evidence type="ECO:0000313" key="3">
    <source>
        <dbReference type="Proteomes" id="UP000235881"/>
    </source>
</evidence>
<dbReference type="Pfam" id="PF07332">
    <property type="entry name" value="Phage_holin_3_6"/>
    <property type="match status" value="1"/>
</dbReference>
<feature type="transmembrane region" description="Helical" evidence="1">
    <location>
        <begin position="78"/>
        <end position="100"/>
    </location>
</feature>
<feature type="transmembrane region" description="Helical" evidence="1">
    <location>
        <begin position="46"/>
        <end position="72"/>
    </location>
</feature>
<keyword evidence="1" id="KW-0812">Transmembrane</keyword>
<keyword evidence="3" id="KW-1185">Reference proteome</keyword>
<accession>A0A8E2QB20</accession>
<protein>
    <recommendedName>
        <fullName evidence="4">Membrane protein YqjE</fullName>
    </recommendedName>
</protein>